<dbReference type="InterPro" id="IPR036638">
    <property type="entry name" value="HLH_DNA-bd_sf"/>
</dbReference>
<dbReference type="GO" id="GO:0000981">
    <property type="term" value="F:DNA-binding transcription factor activity, RNA polymerase II-specific"/>
    <property type="evidence" value="ECO:0007669"/>
    <property type="project" value="TreeGrafter"/>
</dbReference>
<keyword evidence="4" id="KW-0539">Nucleus</keyword>
<organism evidence="9">
    <name type="scientific">Soboliphyme baturini</name>
    <dbReference type="NCBI Taxonomy" id="241478"/>
    <lineage>
        <taxon>Eukaryota</taxon>
        <taxon>Metazoa</taxon>
        <taxon>Ecdysozoa</taxon>
        <taxon>Nematoda</taxon>
        <taxon>Enoplea</taxon>
        <taxon>Dorylaimia</taxon>
        <taxon>Dioctophymatida</taxon>
        <taxon>Dioctophymatoidea</taxon>
        <taxon>Soboliphymatidae</taxon>
        <taxon>Soboliphyme</taxon>
    </lineage>
</organism>
<reference evidence="9" key="1">
    <citation type="submission" date="2016-06" db="UniProtKB">
        <authorList>
            <consortium name="WormBaseParasite"/>
        </authorList>
    </citation>
    <scope>IDENTIFICATION</scope>
</reference>
<dbReference type="CDD" id="cd11417">
    <property type="entry name" value="bHLH_TS_PTF1A"/>
    <property type="match status" value="1"/>
</dbReference>
<accession>A0A183IXC4</accession>
<dbReference type="EMBL" id="UZAM01011433">
    <property type="protein sequence ID" value="VDP16202.1"/>
    <property type="molecule type" value="Genomic_DNA"/>
</dbReference>
<dbReference type="Proteomes" id="UP000270296">
    <property type="component" value="Unassembled WGS sequence"/>
</dbReference>
<dbReference type="GO" id="GO:0032502">
    <property type="term" value="P:developmental process"/>
    <property type="evidence" value="ECO:0007669"/>
    <property type="project" value="TreeGrafter"/>
</dbReference>
<feature type="compositionally biased region" description="Basic and acidic residues" evidence="5">
    <location>
        <begin position="100"/>
        <end position="113"/>
    </location>
</feature>
<keyword evidence="2" id="KW-0238">DNA-binding</keyword>
<keyword evidence="3" id="KW-0804">Transcription</keyword>
<dbReference type="Gene3D" id="4.10.280.10">
    <property type="entry name" value="Helix-loop-helix DNA-binding domain"/>
    <property type="match status" value="1"/>
</dbReference>
<sequence length="189" mass="21848">MLRHNEGLNEKKLKKKFRNYDVQSRQRQAANMRERRRMQSINRAFEGLRHRVPTLPYEKRLSKVDTLKLAIGYIRFLQEMLSSEGSQLTNNSQKSMTSRSSERPSNDAQRDNGNDNYNKVIIDCHTGNCKDTDGQLPVRGHSLSWNRRDTEISASGTLTAKLWIPQPCQFPPQARPRSSGQQRVFTVDT</sequence>
<dbReference type="GO" id="GO:0000977">
    <property type="term" value="F:RNA polymerase II transcription regulatory region sequence-specific DNA binding"/>
    <property type="evidence" value="ECO:0007669"/>
    <property type="project" value="TreeGrafter"/>
</dbReference>
<feature type="compositionally biased region" description="Polar residues" evidence="5">
    <location>
        <begin position="85"/>
        <end position="99"/>
    </location>
</feature>
<dbReference type="InterPro" id="IPR050283">
    <property type="entry name" value="E-box_TF_Regulators"/>
</dbReference>
<dbReference type="WBParaSite" id="SBAD_0000858001-mRNA-1">
    <property type="protein sequence ID" value="SBAD_0000858001-mRNA-1"/>
    <property type="gene ID" value="SBAD_0000858001"/>
</dbReference>
<reference evidence="7 8" key="2">
    <citation type="submission" date="2018-11" db="EMBL/GenBank/DDBJ databases">
        <authorList>
            <consortium name="Pathogen Informatics"/>
        </authorList>
    </citation>
    <scope>NUCLEOTIDE SEQUENCE [LARGE SCALE GENOMIC DNA]</scope>
</reference>
<dbReference type="Pfam" id="PF00010">
    <property type="entry name" value="HLH"/>
    <property type="match status" value="1"/>
</dbReference>
<keyword evidence="1" id="KW-0805">Transcription regulation</keyword>
<dbReference type="GO" id="GO:0046983">
    <property type="term" value="F:protein dimerization activity"/>
    <property type="evidence" value="ECO:0007669"/>
    <property type="project" value="InterPro"/>
</dbReference>
<evidence type="ECO:0000256" key="2">
    <source>
        <dbReference type="ARBA" id="ARBA00023125"/>
    </source>
</evidence>
<dbReference type="PANTHER" id="PTHR23349">
    <property type="entry name" value="BASIC HELIX-LOOP-HELIX TRANSCRIPTION FACTOR, TWIST"/>
    <property type="match status" value="1"/>
</dbReference>
<dbReference type="FunFam" id="4.10.280.10:FF:000035">
    <property type="entry name" value="Pancreas-specific transcription factor 1a"/>
    <property type="match status" value="1"/>
</dbReference>
<feature type="region of interest" description="Disordered" evidence="5">
    <location>
        <begin position="85"/>
        <end position="117"/>
    </location>
</feature>
<feature type="domain" description="BHLH" evidence="6">
    <location>
        <begin position="25"/>
        <end position="77"/>
    </location>
</feature>
<evidence type="ECO:0000259" key="6">
    <source>
        <dbReference type="PROSITE" id="PS50888"/>
    </source>
</evidence>
<evidence type="ECO:0000256" key="5">
    <source>
        <dbReference type="SAM" id="MobiDB-lite"/>
    </source>
</evidence>
<proteinExistence type="predicted"/>
<name>A0A183IXC4_9BILA</name>
<dbReference type="SUPFAM" id="SSF47459">
    <property type="entry name" value="HLH, helix-loop-helix DNA-binding domain"/>
    <property type="match status" value="1"/>
</dbReference>
<evidence type="ECO:0000256" key="1">
    <source>
        <dbReference type="ARBA" id="ARBA00023015"/>
    </source>
</evidence>
<protein>
    <submittedName>
        <fullName evidence="9">BHLH domain-containing protein</fullName>
    </submittedName>
</protein>
<dbReference type="OrthoDB" id="6125763at2759"/>
<keyword evidence="8" id="KW-1185">Reference proteome</keyword>
<dbReference type="InterPro" id="IPR011598">
    <property type="entry name" value="bHLH_dom"/>
</dbReference>
<dbReference type="PANTHER" id="PTHR23349:SF112">
    <property type="entry name" value="48 RELATED 1, ISOFORM B"/>
    <property type="match status" value="1"/>
</dbReference>
<gene>
    <name evidence="7" type="ORF">SBAD_LOCUS8272</name>
</gene>
<dbReference type="AlphaFoldDB" id="A0A183IXC4"/>
<evidence type="ECO:0000313" key="9">
    <source>
        <dbReference type="WBParaSite" id="SBAD_0000858001-mRNA-1"/>
    </source>
</evidence>
<evidence type="ECO:0000313" key="7">
    <source>
        <dbReference type="EMBL" id="VDP16202.1"/>
    </source>
</evidence>
<evidence type="ECO:0000256" key="3">
    <source>
        <dbReference type="ARBA" id="ARBA00023163"/>
    </source>
</evidence>
<dbReference type="SMART" id="SM00353">
    <property type="entry name" value="HLH"/>
    <property type="match status" value="1"/>
</dbReference>
<evidence type="ECO:0000313" key="8">
    <source>
        <dbReference type="Proteomes" id="UP000270296"/>
    </source>
</evidence>
<dbReference type="PROSITE" id="PS50888">
    <property type="entry name" value="BHLH"/>
    <property type="match status" value="1"/>
</dbReference>
<evidence type="ECO:0000256" key="4">
    <source>
        <dbReference type="ARBA" id="ARBA00023242"/>
    </source>
</evidence>